<organism evidence="2 3">
    <name type="scientific">Laodelphax striatellus</name>
    <name type="common">Small brown planthopper</name>
    <name type="synonym">Delphax striatella</name>
    <dbReference type="NCBI Taxonomy" id="195883"/>
    <lineage>
        <taxon>Eukaryota</taxon>
        <taxon>Metazoa</taxon>
        <taxon>Ecdysozoa</taxon>
        <taxon>Arthropoda</taxon>
        <taxon>Hexapoda</taxon>
        <taxon>Insecta</taxon>
        <taxon>Pterygota</taxon>
        <taxon>Neoptera</taxon>
        <taxon>Paraneoptera</taxon>
        <taxon>Hemiptera</taxon>
        <taxon>Auchenorrhyncha</taxon>
        <taxon>Fulgoroidea</taxon>
        <taxon>Delphacidae</taxon>
        <taxon>Criomorphinae</taxon>
        <taxon>Laodelphax</taxon>
    </lineage>
</organism>
<dbReference type="PANTHER" id="PTHR34009:SF2">
    <property type="entry name" value="PROTEIN STAR"/>
    <property type="match status" value="1"/>
</dbReference>
<dbReference type="GO" id="GO:0006888">
    <property type="term" value="P:endoplasmic reticulum to Golgi vesicle-mediated transport"/>
    <property type="evidence" value="ECO:0007669"/>
    <property type="project" value="TreeGrafter"/>
</dbReference>
<dbReference type="Proteomes" id="UP000291343">
    <property type="component" value="Unassembled WGS sequence"/>
</dbReference>
<dbReference type="AlphaFoldDB" id="A0A482WGX4"/>
<dbReference type="PANTHER" id="PTHR34009">
    <property type="entry name" value="PROTEIN STAR"/>
    <property type="match status" value="1"/>
</dbReference>
<gene>
    <name evidence="2" type="ORF">LSTR_LSTR001895</name>
</gene>
<dbReference type="OrthoDB" id="6357215at2759"/>
<keyword evidence="3" id="KW-1185">Reference proteome</keyword>
<comment type="caution">
    <text evidence="2">The sequence shown here is derived from an EMBL/GenBank/DDBJ whole genome shotgun (WGS) entry which is preliminary data.</text>
</comment>
<accession>A0A482WGX4</accession>
<dbReference type="Gene3D" id="3.40.50.150">
    <property type="entry name" value="Vaccinia Virus protein VP39"/>
    <property type="match status" value="1"/>
</dbReference>
<name>A0A482WGX4_LAOST</name>
<dbReference type="GO" id="GO:0005789">
    <property type="term" value="C:endoplasmic reticulum membrane"/>
    <property type="evidence" value="ECO:0007669"/>
    <property type="project" value="TreeGrafter"/>
</dbReference>
<evidence type="ECO:0000313" key="3">
    <source>
        <dbReference type="Proteomes" id="UP000291343"/>
    </source>
</evidence>
<dbReference type="GO" id="GO:0005886">
    <property type="term" value="C:plasma membrane"/>
    <property type="evidence" value="ECO:0007669"/>
    <property type="project" value="TreeGrafter"/>
</dbReference>
<dbReference type="GO" id="GO:0005794">
    <property type="term" value="C:Golgi apparatus"/>
    <property type="evidence" value="ECO:0007669"/>
    <property type="project" value="TreeGrafter"/>
</dbReference>
<dbReference type="InterPro" id="IPR006342">
    <property type="entry name" value="FkbM_mtfrase"/>
</dbReference>
<dbReference type="SUPFAM" id="SSF53335">
    <property type="entry name" value="S-adenosyl-L-methionine-dependent methyltransferases"/>
    <property type="match status" value="1"/>
</dbReference>
<dbReference type="InterPro" id="IPR029063">
    <property type="entry name" value="SAM-dependent_MTases_sf"/>
</dbReference>
<proteinExistence type="predicted"/>
<dbReference type="Pfam" id="PF05050">
    <property type="entry name" value="Methyltransf_21"/>
    <property type="match status" value="1"/>
</dbReference>
<dbReference type="InterPro" id="IPR053202">
    <property type="entry name" value="EGF_Rcpt_Signaling_Reg"/>
</dbReference>
<evidence type="ECO:0000313" key="2">
    <source>
        <dbReference type="EMBL" id="RZF32431.1"/>
    </source>
</evidence>
<dbReference type="GO" id="GO:0016197">
    <property type="term" value="P:endosomal transport"/>
    <property type="evidence" value="ECO:0007669"/>
    <property type="project" value="TreeGrafter"/>
</dbReference>
<evidence type="ECO:0000259" key="1">
    <source>
        <dbReference type="Pfam" id="PF05050"/>
    </source>
</evidence>
<dbReference type="InParanoid" id="A0A482WGX4"/>
<dbReference type="GO" id="GO:0031902">
    <property type="term" value="C:late endosome membrane"/>
    <property type="evidence" value="ECO:0007669"/>
    <property type="project" value="TreeGrafter"/>
</dbReference>
<protein>
    <recommendedName>
        <fullName evidence="1">Methyltransferase FkbM domain-containing protein</fullName>
    </recommendedName>
</protein>
<reference evidence="2 3" key="1">
    <citation type="journal article" date="2017" name="Gigascience">
        <title>Genome sequence of the small brown planthopper, Laodelphax striatellus.</title>
        <authorList>
            <person name="Zhu J."/>
            <person name="Jiang F."/>
            <person name="Wang X."/>
            <person name="Yang P."/>
            <person name="Bao Y."/>
            <person name="Zhao W."/>
            <person name="Wang W."/>
            <person name="Lu H."/>
            <person name="Wang Q."/>
            <person name="Cui N."/>
            <person name="Li J."/>
            <person name="Chen X."/>
            <person name="Luo L."/>
            <person name="Yu J."/>
            <person name="Kang L."/>
            <person name="Cui F."/>
        </authorList>
    </citation>
    <scope>NUCLEOTIDE SEQUENCE [LARGE SCALE GENOMIC DNA]</scope>
    <source>
        <strain evidence="2">Lst14</strain>
    </source>
</reference>
<sequence>MFYFKSIRMFFILPLVFMLVLFIVLQTSVMNEMLMNSAMIPIRDDKLNGPYISIDDPRVIEKLRSFYLVPPSNKTDLNLDNPEIIDTSMGQAEKIRQILGNKKNGFFIECGALDGEIRSNTLNFERFHGWTGLLIEADPLNYADMLKKNRKAWLSQTCLSIHPYPEIVSFEQNHNIGKISSHRPGSKHKGYTDVQCFPFYSYLLALNIKQVDYFSLDVEGSELDVLKTIPFDKVDIKTLSVEFAHVQSGKQAILDFMASKNYRYHSNVTHPDWLANDFIFTKI</sequence>
<dbReference type="EMBL" id="QKKF02037264">
    <property type="protein sequence ID" value="RZF32431.1"/>
    <property type="molecule type" value="Genomic_DNA"/>
</dbReference>
<feature type="domain" description="Methyltransferase FkbM" evidence="1">
    <location>
        <begin position="109"/>
        <end position="264"/>
    </location>
</feature>